<evidence type="ECO:0000313" key="1">
    <source>
        <dbReference type="EMBL" id="JAH83949.1"/>
    </source>
</evidence>
<organism evidence="1">
    <name type="scientific">Anguilla anguilla</name>
    <name type="common">European freshwater eel</name>
    <name type="synonym">Muraena anguilla</name>
    <dbReference type="NCBI Taxonomy" id="7936"/>
    <lineage>
        <taxon>Eukaryota</taxon>
        <taxon>Metazoa</taxon>
        <taxon>Chordata</taxon>
        <taxon>Craniata</taxon>
        <taxon>Vertebrata</taxon>
        <taxon>Euteleostomi</taxon>
        <taxon>Actinopterygii</taxon>
        <taxon>Neopterygii</taxon>
        <taxon>Teleostei</taxon>
        <taxon>Anguilliformes</taxon>
        <taxon>Anguillidae</taxon>
        <taxon>Anguilla</taxon>
    </lineage>
</organism>
<sequence length="17" mass="1859">MTSPSLSDDQEAKSLFC</sequence>
<proteinExistence type="predicted"/>
<name>A0A0E9W0Q0_ANGAN</name>
<reference evidence="1" key="1">
    <citation type="submission" date="2014-11" db="EMBL/GenBank/DDBJ databases">
        <authorList>
            <person name="Amaro Gonzalez C."/>
        </authorList>
    </citation>
    <scope>NUCLEOTIDE SEQUENCE</scope>
</reference>
<dbReference type="EMBL" id="GBXM01024628">
    <property type="protein sequence ID" value="JAH83949.1"/>
    <property type="molecule type" value="Transcribed_RNA"/>
</dbReference>
<accession>A0A0E9W0Q0</accession>
<reference evidence="1" key="2">
    <citation type="journal article" date="2015" name="Fish Shellfish Immunol.">
        <title>Early steps in the European eel (Anguilla anguilla)-Vibrio vulnificus interaction in the gills: Role of the RtxA13 toxin.</title>
        <authorList>
            <person name="Callol A."/>
            <person name="Pajuelo D."/>
            <person name="Ebbesson L."/>
            <person name="Teles M."/>
            <person name="MacKenzie S."/>
            <person name="Amaro C."/>
        </authorList>
    </citation>
    <scope>NUCLEOTIDE SEQUENCE</scope>
</reference>
<protein>
    <submittedName>
        <fullName evidence="1">Uncharacterized protein</fullName>
    </submittedName>
</protein>
<dbReference type="AlphaFoldDB" id="A0A0E9W0Q0"/>